<proteinExistence type="predicted"/>
<comment type="caution">
    <text evidence="1">The sequence shown here is derived from an EMBL/GenBank/DDBJ whole genome shotgun (WGS) entry which is preliminary data.</text>
</comment>
<dbReference type="Proteomes" id="UP001642720">
    <property type="component" value="Unassembled WGS sequence"/>
</dbReference>
<name>A0ABY2GSH1_9HYPO</name>
<gene>
    <name evidence="1" type="ORF">CCMA1212_009542</name>
</gene>
<reference evidence="1 2" key="1">
    <citation type="submission" date="2018-01" db="EMBL/GenBank/DDBJ databases">
        <title>Genome characterization of the sugarcane-associated fungus Trichoderma ghanense CCMA-1212 and their application in lignocelulose bioconversion.</title>
        <authorList>
            <person name="Steindorff A.S."/>
            <person name="Mendes T.D."/>
            <person name="Vilela E.S.D."/>
            <person name="Rodrigues D.S."/>
            <person name="Formighieri E.F."/>
            <person name="Melo I.S."/>
            <person name="Favaro L.C.L."/>
        </authorList>
    </citation>
    <scope>NUCLEOTIDE SEQUENCE [LARGE SCALE GENOMIC DNA]</scope>
    <source>
        <strain evidence="1 2">CCMA-1212</strain>
    </source>
</reference>
<dbReference type="GeneID" id="300581071"/>
<sequence>MQGNKIKNGGVGPARLDEESLNDRSLVSVEVARWFQRARGGPRQHRSSRFQMLCLGLKLVALRLMRLWKLAKCVTLWQF</sequence>
<dbReference type="RefSeq" id="XP_073554855.1">
    <property type="nucleotide sequence ID" value="XM_073706621.1"/>
</dbReference>
<dbReference type="EMBL" id="PPTA01000018">
    <property type="protein sequence ID" value="TFA98653.1"/>
    <property type="molecule type" value="Genomic_DNA"/>
</dbReference>
<evidence type="ECO:0000313" key="1">
    <source>
        <dbReference type="EMBL" id="TFA98653.1"/>
    </source>
</evidence>
<keyword evidence="2" id="KW-1185">Reference proteome</keyword>
<organism evidence="1 2">
    <name type="scientific">Trichoderma ghanense</name>
    <dbReference type="NCBI Taxonomy" id="65468"/>
    <lineage>
        <taxon>Eukaryota</taxon>
        <taxon>Fungi</taxon>
        <taxon>Dikarya</taxon>
        <taxon>Ascomycota</taxon>
        <taxon>Pezizomycotina</taxon>
        <taxon>Sordariomycetes</taxon>
        <taxon>Hypocreomycetidae</taxon>
        <taxon>Hypocreales</taxon>
        <taxon>Hypocreaceae</taxon>
        <taxon>Trichoderma</taxon>
    </lineage>
</organism>
<protein>
    <submittedName>
        <fullName evidence="1">Uncharacterized protein</fullName>
    </submittedName>
</protein>
<accession>A0ABY2GSH1</accession>
<evidence type="ECO:0000313" key="2">
    <source>
        <dbReference type="Proteomes" id="UP001642720"/>
    </source>
</evidence>